<dbReference type="RefSeq" id="WP_052148485.1">
    <property type="nucleotide sequence ID" value="NZ_CADFGF010000018.1"/>
</dbReference>
<dbReference type="EMBL" id="JTDB02000011">
    <property type="protein sequence ID" value="NLP65029.1"/>
    <property type="molecule type" value="Genomic_DNA"/>
</dbReference>
<dbReference type="OrthoDB" id="7502553at2"/>
<reference evidence="1" key="2">
    <citation type="submission" date="2020-04" db="EMBL/GenBank/DDBJ databases">
        <authorList>
            <person name="Alexandrino P."/>
            <person name="Mendonca T."/>
            <person name="Guaman L."/>
            <person name="Cherix J."/>
            <person name="Lozano-Sakalauskas G."/>
            <person name="Fujita A."/>
            <person name="Filho E.R."/>
            <person name="Long P."/>
            <person name="Padilla G."/>
            <person name="Taciro M.K."/>
            <person name="Gomez J.G."/>
            <person name="Silva L.F."/>
            <person name="Torres M."/>
        </authorList>
    </citation>
    <scope>NUCLEOTIDE SEQUENCE</scope>
    <source>
        <strain evidence="1">LMG 19450</strain>
    </source>
</reference>
<protein>
    <submittedName>
        <fullName evidence="1">Histidine phosphatase family protein</fullName>
    </submittedName>
</protein>
<dbReference type="GO" id="GO:0016791">
    <property type="term" value="F:phosphatase activity"/>
    <property type="evidence" value="ECO:0007669"/>
    <property type="project" value="TreeGrafter"/>
</dbReference>
<dbReference type="InterPro" id="IPR013078">
    <property type="entry name" value="His_Pase_superF_clade-1"/>
</dbReference>
<dbReference type="SMART" id="SM00855">
    <property type="entry name" value="PGAM"/>
    <property type="match status" value="1"/>
</dbReference>
<dbReference type="InterPro" id="IPR050275">
    <property type="entry name" value="PGM_Phosphatase"/>
</dbReference>
<comment type="caution">
    <text evidence="1">The sequence shown here is derived from an EMBL/GenBank/DDBJ whole genome shotgun (WGS) entry which is preliminary data.</text>
</comment>
<proteinExistence type="predicted"/>
<dbReference type="PANTHER" id="PTHR48100">
    <property type="entry name" value="BROAD-SPECIFICITY PHOSPHATASE YOR283W-RELATED"/>
    <property type="match status" value="1"/>
</dbReference>
<dbReference type="CDD" id="cd07067">
    <property type="entry name" value="HP_PGM_like"/>
    <property type="match status" value="1"/>
</dbReference>
<keyword evidence="2" id="KW-1185">Reference proteome</keyword>
<dbReference type="Proteomes" id="UP000030460">
    <property type="component" value="Unassembled WGS sequence"/>
</dbReference>
<reference evidence="1" key="1">
    <citation type="journal article" date="2015" name="Genome Announc.">
        <title>Draft Genome Sequence of the Polyhydroxyalkanoate-Producing Bacterium Burkholderia sacchari LMG 19450 Isolated from Brazilian Sugarcane Plantation Soil.</title>
        <authorList>
            <person name="Alexandrino P.M."/>
            <person name="Mendonca T.T."/>
            <person name="Guaman Bautista L.P."/>
            <person name="Cherix J."/>
            <person name="Lozano-Sakalauskas G.C."/>
            <person name="Fujita A."/>
            <person name="Ramos Filho E."/>
            <person name="Long P."/>
            <person name="Padilla G."/>
            <person name="Taciro M.K."/>
            <person name="Gomez J.G."/>
            <person name="Silva L.F."/>
        </authorList>
    </citation>
    <scope>NUCLEOTIDE SEQUENCE</scope>
    <source>
        <strain evidence="1">LMG 19450</strain>
    </source>
</reference>
<gene>
    <name evidence="1" type="ORF">NH14_028595</name>
</gene>
<dbReference type="SUPFAM" id="SSF53254">
    <property type="entry name" value="Phosphoglycerate mutase-like"/>
    <property type="match status" value="1"/>
</dbReference>
<organism evidence="1 2">
    <name type="scientific">Paraburkholderia sacchari</name>
    <dbReference type="NCBI Taxonomy" id="159450"/>
    <lineage>
        <taxon>Bacteria</taxon>
        <taxon>Pseudomonadati</taxon>
        <taxon>Pseudomonadota</taxon>
        <taxon>Betaproteobacteria</taxon>
        <taxon>Burkholderiales</taxon>
        <taxon>Burkholderiaceae</taxon>
        <taxon>Paraburkholderia</taxon>
    </lineage>
</organism>
<evidence type="ECO:0000313" key="2">
    <source>
        <dbReference type="Proteomes" id="UP000030460"/>
    </source>
</evidence>
<name>A0A8T6ZNF5_9BURK</name>
<dbReference type="InterPro" id="IPR029033">
    <property type="entry name" value="His_PPase_superfam"/>
</dbReference>
<dbReference type="AlphaFoldDB" id="A0A8T6ZNF5"/>
<accession>A0A8T6ZNF5</accession>
<dbReference type="Pfam" id="PF00300">
    <property type="entry name" value="His_Phos_1"/>
    <property type="match status" value="1"/>
</dbReference>
<dbReference type="Gene3D" id="3.40.50.1240">
    <property type="entry name" value="Phosphoglycerate mutase-like"/>
    <property type="match status" value="1"/>
</dbReference>
<sequence length="184" mass="20358">MSLALALIAHASTRAMRTGTFPNDDPLDARGRSEAVKFLEYWDRPPFARVLSSPMRCAIETAETLGLSATIEPALADMDYGRWRGMRLSDLAEHDPVSLHAWLSDPASAPHGGDTLHELQSRMGRWIDSLTGEGSLIAITHASVIRAALIHALGFDVKAAFELQINPMARFMLVKVRNRRWKLA</sequence>
<evidence type="ECO:0000313" key="1">
    <source>
        <dbReference type="EMBL" id="NLP65029.1"/>
    </source>
</evidence>